<dbReference type="Proteomes" id="UP001189429">
    <property type="component" value="Unassembled WGS sequence"/>
</dbReference>
<feature type="non-terminal residue" evidence="1">
    <location>
        <position position="292"/>
    </location>
</feature>
<evidence type="ECO:0000313" key="2">
    <source>
        <dbReference type="Proteomes" id="UP001189429"/>
    </source>
</evidence>
<organism evidence="1 2">
    <name type="scientific">Prorocentrum cordatum</name>
    <dbReference type="NCBI Taxonomy" id="2364126"/>
    <lineage>
        <taxon>Eukaryota</taxon>
        <taxon>Sar</taxon>
        <taxon>Alveolata</taxon>
        <taxon>Dinophyceae</taxon>
        <taxon>Prorocentrales</taxon>
        <taxon>Prorocentraceae</taxon>
        <taxon>Prorocentrum</taxon>
    </lineage>
</organism>
<gene>
    <name evidence="1" type="ORF">PCOR1329_LOCUS20126</name>
</gene>
<feature type="non-terminal residue" evidence="1">
    <location>
        <position position="1"/>
    </location>
</feature>
<dbReference type="EMBL" id="CAUYUJ010006491">
    <property type="protein sequence ID" value="CAK0817536.1"/>
    <property type="molecule type" value="Genomic_DNA"/>
</dbReference>
<evidence type="ECO:0000313" key="1">
    <source>
        <dbReference type="EMBL" id="CAK0817536.1"/>
    </source>
</evidence>
<evidence type="ECO:0008006" key="3">
    <source>
        <dbReference type="Google" id="ProtNLM"/>
    </source>
</evidence>
<sequence>ALSAEMLDKNVETLKNMNNQAAKYAKWYVKVLDPKVLDYTFTARSEKVAAQKFNCVLVSDAPAQYMLGGVPFSFHYRNAAVEDFEKIAADSAWELRALSFDARAKVLQIALDSKGVVEILMEVAAGASRRAAFDLRGKFLGISTSKQVAKNGNLLKVAEAEFAGAGGGEIVAAAWHKAREYFVCARAGSGVAVPGRSAALENGEVKINIWPGARVGTVGDRGARRPVGAVKRRRDVRGILRQKNWVVKQCIVEVGVAPPGAVVSASAMRMCCGLSAVSGDVALPVPVSRVVE</sequence>
<protein>
    <recommendedName>
        <fullName evidence="3">Altered inheritance of mitochondria protein 24, mitochondrial</fullName>
    </recommendedName>
</protein>
<accession>A0ABN9RGE6</accession>
<comment type="caution">
    <text evidence="1">The sequence shown here is derived from an EMBL/GenBank/DDBJ whole genome shotgun (WGS) entry which is preliminary data.</text>
</comment>
<reference evidence="1" key="1">
    <citation type="submission" date="2023-10" db="EMBL/GenBank/DDBJ databases">
        <authorList>
            <person name="Chen Y."/>
            <person name="Shah S."/>
            <person name="Dougan E. K."/>
            <person name="Thang M."/>
            <person name="Chan C."/>
        </authorList>
    </citation>
    <scope>NUCLEOTIDE SEQUENCE [LARGE SCALE GENOMIC DNA]</scope>
</reference>
<name>A0ABN9RGE6_9DINO</name>
<proteinExistence type="predicted"/>
<keyword evidence="2" id="KW-1185">Reference proteome</keyword>